<gene>
    <name evidence="1" type="ORF">U9M48_000798</name>
</gene>
<evidence type="ECO:0000313" key="1">
    <source>
        <dbReference type="EMBL" id="WVZ49433.1"/>
    </source>
</evidence>
<reference evidence="1 2" key="1">
    <citation type="submission" date="2024-02" db="EMBL/GenBank/DDBJ databases">
        <title>High-quality chromosome-scale genome assembly of Pensacola bahiagrass (Paspalum notatum Flugge var. saurae).</title>
        <authorList>
            <person name="Vega J.M."/>
            <person name="Podio M."/>
            <person name="Orjuela J."/>
            <person name="Siena L.A."/>
            <person name="Pessino S.C."/>
            <person name="Combes M.C."/>
            <person name="Mariac C."/>
            <person name="Albertini E."/>
            <person name="Pupilli F."/>
            <person name="Ortiz J.P.A."/>
            <person name="Leblanc O."/>
        </authorList>
    </citation>
    <scope>NUCLEOTIDE SEQUENCE [LARGE SCALE GENOMIC DNA]</scope>
    <source>
        <strain evidence="1">R1</strain>
        <tissue evidence="1">Leaf</tissue>
    </source>
</reference>
<name>A0AAQ3SCJ8_PASNO</name>
<evidence type="ECO:0000313" key="2">
    <source>
        <dbReference type="Proteomes" id="UP001341281"/>
    </source>
</evidence>
<keyword evidence="2" id="KW-1185">Reference proteome</keyword>
<accession>A0AAQ3SCJ8</accession>
<dbReference type="Proteomes" id="UP001341281">
    <property type="component" value="Chromosome 01"/>
</dbReference>
<proteinExistence type="predicted"/>
<sequence>MRLHHPLPSAVLEDGSKEDRSHRLRHVEMLQIQSLCVVDVCYVAHLQALAVAEGTEHLYCILRLPHLDKEVLCSTIYQPDWSLQKVACY</sequence>
<organism evidence="1 2">
    <name type="scientific">Paspalum notatum var. saurae</name>
    <dbReference type="NCBI Taxonomy" id="547442"/>
    <lineage>
        <taxon>Eukaryota</taxon>
        <taxon>Viridiplantae</taxon>
        <taxon>Streptophyta</taxon>
        <taxon>Embryophyta</taxon>
        <taxon>Tracheophyta</taxon>
        <taxon>Spermatophyta</taxon>
        <taxon>Magnoliopsida</taxon>
        <taxon>Liliopsida</taxon>
        <taxon>Poales</taxon>
        <taxon>Poaceae</taxon>
        <taxon>PACMAD clade</taxon>
        <taxon>Panicoideae</taxon>
        <taxon>Andropogonodae</taxon>
        <taxon>Paspaleae</taxon>
        <taxon>Paspalinae</taxon>
        <taxon>Paspalum</taxon>
    </lineage>
</organism>
<protein>
    <submittedName>
        <fullName evidence="1">Uncharacterized protein</fullName>
    </submittedName>
</protein>
<dbReference type="EMBL" id="CP144745">
    <property type="protein sequence ID" value="WVZ49433.1"/>
    <property type="molecule type" value="Genomic_DNA"/>
</dbReference>
<dbReference type="AlphaFoldDB" id="A0AAQ3SCJ8"/>